<name>A0A1Z5KS93_FISSO</name>
<dbReference type="OrthoDB" id="41537at2759"/>
<dbReference type="InterPro" id="IPR016024">
    <property type="entry name" value="ARM-type_fold"/>
</dbReference>
<feature type="domain" description="ATPase V1 complex subunit H C-terminal" evidence="6">
    <location>
        <begin position="384"/>
        <end position="499"/>
    </location>
</feature>
<keyword evidence="2" id="KW-0813">Transport</keyword>
<proteinExistence type="inferred from homology"/>
<dbReference type="Proteomes" id="UP000198406">
    <property type="component" value="Unassembled WGS sequence"/>
</dbReference>
<gene>
    <name evidence="7" type="ORF">FisN_34Hh008</name>
</gene>
<evidence type="ECO:0000256" key="1">
    <source>
        <dbReference type="ARBA" id="ARBA00008613"/>
    </source>
</evidence>
<sequence>MPFPVTLSPSPVSEVFSGIQENPLEKLALSDPEKSLLRAAEENPLEYTLNDHKDAESYALLLLKVIDLTLSSSEHNKNSRVYKLSLDQSLSDDEAHQLLFVDFHGVWLHYAISKFSEVIIALKSTKKTNSTIANTFFPSGLLLEDWRILHRVLSATKSDPFAQRGAAFCLACILYEGCLLEERCQLFSSLSSILRNFVTWITFRLQSATSPTFLAAVTPSMTIILEIKKARLLFIDNGGLNFLSRHLHTSDKDPNDLPRKAGASVQQLYELTYCLWLPSFDCCDHHSLRKHFHRDGAVPALVDLVAAATREKITRLALSTLRNLATFHTSEDSYDALAFRTEMIGCGLLTRLERLKEAAKWNDPDMIDDIDILEGHLQQTFRHMTRWDLYQAEVESSHLQWGVLHTEKFFRENIKLFEGDDGQFKIIHDLVRLTSSEDEEIASLACFDLGEFVRHYPNGRLLASRLGARDAVMALIDHSHEELQKQALLAVSKMLIQNWKAVE</sequence>
<keyword evidence="3" id="KW-0375">Hydrogen ion transport</keyword>
<dbReference type="InterPro" id="IPR004908">
    <property type="entry name" value="ATPase_V1-cplx_hsu"/>
</dbReference>
<dbReference type="InterPro" id="IPR011987">
    <property type="entry name" value="ATPase_V1-cplx_hsu_C"/>
</dbReference>
<organism evidence="7 8">
    <name type="scientific">Fistulifera solaris</name>
    <name type="common">Oleaginous diatom</name>
    <dbReference type="NCBI Taxonomy" id="1519565"/>
    <lineage>
        <taxon>Eukaryota</taxon>
        <taxon>Sar</taxon>
        <taxon>Stramenopiles</taxon>
        <taxon>Ochrophyta</taxon>
        <taxon>Bacillariophyta</taxon>
        <taxon>Bacillariophyceae</taxon>
        <taxon>Bacillariophycidae</taxon>
        <taxon>Naviculales</taxon>
        <taxon>Naviculaceae</taxon>
        <taxon>Fistulifera</taxon>
    </lineage>
</organism>
<evidence type="ECO:0000256" key="2">
    <source>
        <dbReference type="ARBA" id="ARBA00022448"/>
    </source>
</evidence>
<dbReference type="Pfam" id="PF11698">
    <property type="entry name" value="V-ATPase_H_C"/>
    <property type="match status" value="1"/>
</dbReference>
<dbReference type="SUPFAM" id="SSF48371">
    <property type="entry name" value="ARM repeat"/>
    <property type="match status" value="1"/>
</dbReference>
<dbReference type="Pfam" id="PF03224">
    <property type="entry name" value="V-ATPase_H_N"/>
    <property type="match status" value="1"/>
</dbReference>
<protein>
    <recommendedName>
        <fullName evidence="6">ATPase V1 complex subunit H C-terminal domain-containing protein</fullName>
    </recommendedName>
</protein>
<dbReference type="PANTHER" id="PTHR10698">
    <property type="entry name" value="V-TYPE PROTON ATPASE SUBUNIT H"/>
    <property type="match status" value="1"/>
</dbReference>
<dbReference type="Gene3D" id="1.25.40.150">
    <property type="entry name" value="V-type ATPase, subunit H, C-terminal domain"/>
    <property type="match status" value="1"/>
</dbReference>
<keyword evidence="4" id="KW-0406">Ion transport</keyword>
<evidence type="ECO:0000256" key="4">
    <source>
        <dbReference type="ARBA" id="ARBA00023065"/>
    </source>
</evidence>
<dbReference type="Gene3D" id="1.25.10.10">
    <property type="entry name" value="Leucine-rich Repeat Variant"/>
    <property type="match status" value="1"/>
</dbReference>
<evidence type="ECO:0000256" key="3">
    <source>
        <dbReference type="ARBA" id="ARBA00022781"/>
    </source>
</evidence>
<feature type="repeat" description="ARM" evidence="5">
    <location>
        <begin position="296"/>
        <end position="325"/>
    </location>
</feature>
<comment type="similarity">
    <text evidence="1">Belongs to the V-ATPase H subunit family.</text>
</comment>
<dbReference type="PROSITE" id="PS50176">
    <property type="entry name" value="ARM_REPEAT"/>
    <property type="match status" value="1"/>
</dbReference>
<evidence type="ECO:0000259" key="6">
    <source>
        <dbReference type="Pfam" id="PF11698"/>
    </source>
</evidence>
<dbReference type="InterPro" id="IPR011989">
    <property type="entry name" value="ARM-like"/>
</dbReference>
<dbReference type="EMBL" id="BDSP01000280">
    <property type="protein sequence ID" value="GAX28798.1"/>
    <property type="molecule type" value="Genomic_DNA"/>
</dbReference>
<evidence type="ECO:0000313" key="7">
    <source>
        <dbReference type="EMBL" id="GAX28798.1"/>
    </source>
</evidence>
<evidence type="ECO:0000256" key="5">
    <source>
        <dbReference type="PROSITE-ProRule" id="PRU00259"/>
    </source>
</evidence>
<dbReference type="InParanoid" id="A0A1Z5KS93"/>
<dbReference type="PANTHER" id="PTHR10698:SF0">
    <property type="entry name" value="V-TYPE PROTON ATPASE SUBUNIT H"/>
    <property type="match status" value="1"/>
</dbReference>
<reference evidence="7 8" key="1">
    <citation type="journal article" date="2015" name="Plant Cell">
        <title>Oil accumulation by the oleaginous diatom Fistulifera solaris as revealed by the genome and transcriptome.</title>
        <authorList>
            <person name="Tanaka T."/>
            <person name="Maeda Y."/>
            <person name="Veluchamy A."/>
            <person name="Tanaka M."/>
            <person name="Abida H."/>
            <person name="Marechal E."/>
            <person name="Bowler C."/>
            <person name="Muto M."/>
            <person name="Sunaga Y."/>
            <person name="Tanaka M."/>
            <person name="Yoshino T."/>
            <person name="Taniguchi T."/>
            <person name="Fukuda Y."/>
            <person name="Nemoto M."/>
            <person name="Matsumoto M."/>
            <person name="Wong P.S."/>
            <person name="Aburatani S."/>
            <person name="Fujibuchi W."/>
        </authorList>
    </citation>
    <scope>NUCLEOTIDE SEQUENCE [LARGE SCALE GENOMIC DNA]</scope>
    <source>
        <strain evidence="7 8">JPCC DA0580</strain>
    </source>
</reference>
<keyword evidence="8" id="KW-1185">Reference proteome</keyword>
<evidence type="ECO:0000313" key="8">
    <source>
        <dbReference type="Proteomes" id="UP000198406"/>
    </source>
</evidence>
<dbReference type="AlphaFoldDB" id="A0A1Z5KS93"/>
<dbReference type="GO" id="GO:0000221">
    <property type="term" value="C:vacuolar proton-transporting V-type ATPase, V1 domain"/>
    <property type="evidence" value="ECO:0007669"/>
    <property type="project" value="InterPro"/>
</dbReference>
<dbReference type="InterPro" id="IPR038497">
    <property type="entry name" value="ATPase_V1-cplx_hsu_C_sf"/>
</dbReference>
<dbReference type="InterPro" id="IPR000225">
    <property type="entry name" value="Armadillo"/>
</dbReference>
<accession>A0A1Z5KS93</accession>
<dbReference type="GO" id="GO:0046961">
    <property type="term" value="F:proton-transporting ATPase activity, rotational mechanism"/>
    <property type="evidence" value="ECO:0007669"/>
    <property type="project" value="InterPro"/>
</dbReference>
<comment type="caution">
    <text evidence="7">The sequence shown here is derived from an EMBL/GenBank/DDBJ whole genome shotgun (WGS) entry which is preliminary data.</text>
</comment>